<keyword evidence="2" id="KW-1185">Reference proteome</keyword>
<proteinExistence type="predicted"/>
<organism evidence="1 2">
    <name type="scientific">Dermacentor silvarum</name>
    <name type="common">Tick</name>
    <dbReference type="NCBI Taxonomy" id="543639"/>
    <lineage>
        <taxon>Eukaryota</taxon>
        <taxon>Metazoa</taxon>
        <taxon>Ecdysozoa</taxon>
        <taxon>Arthropoda</taxon>
        <taxon>Chelicerata</taxon>
        <taxon>Arachnida</taxon>
        <taxon>Acari</taxon>
        <taxon>Parasitiformes</taxon>
        <taxon>Ixodida</taxon>
        <taxon>Ixodoidea</taxon>
        <taxon>Ixodidae</taxon>
        <taxon>Rhipicephalinae</taxon>
        <taxon>Dermacentor</taxon>
    </lineage>
</organism>
<sequence>MKIYRGMPTQSQVTRMVMIIVFALSVPVAETHVVFSSDQGSSHCESIYRRYSEDHILCRQRPITCRAVDSGIEDADKRIILATHNRFRSQIAMGYCCSWLPRASNMLEMEWDDDLARVAQAYAELCTNQPTCPSCMKIGKFPTVGRTHYVMHTDSEDDSPDWEGCIGDMFN</sequence>
<gene>
    <name evidence="1" type="ORF">HPB49_020311</name>
</gene>
<evidence type="ECO:0000313" key="1">
    <source>
        <dbReference type="EMBL" id="KAH7946093.1"/>
    </source>
</evidence>
<accession>A0ACB8CM79</accession>
<name>A0ACB8CM79_DERSI</name>
<reference evidence="1" key="1">
    <citation type="submission" date="2020-05" db="EMBL/GenBank/DDBJ databases">
        <title>Large-scale comparative analyses of tick genomes elucidate their genetic diversity and vector capacities.</title>
        <authorList>
            <person name="Jia N."/>
            <person name="Wang J."/>
            <person name="Shi W."/>
            <person name="Du L."/>
            <person name="Sun Y."/>
            <person name="Zhan W."/>
            <person name="Jiang J."/>
            <person name="Wang Q."/>
            <person name="Zhang B."/>
            <person name="Ji P."/>
            <person name="Sakyi L.B."/>
            <person name="Cui X."/>
            <person name="Yuan T."/>
            <person name="Jiang B."/>
            <person name="Yang W."/>
            <person name="Lam T.T.-Y."/>
            <person name="Chang Q."/>
            <person name="Ding S."/>
            <person name="Wang X."/>
            <person name="Zhu J."/>
            <person name="Ruan X."/>
            <person name="Zhao L."/>
            <person name="Wei J."/>
            <person name="Que T."/>
            <person name="Du C."/>
            <person name="Cheng J."/>
            <person name="Dai P."/>
            <person name="Han X."/>
            <person name="Huang E."/>
            <person name="Gao Y."/>
            <person name="Liu J."/>
            <person name="Shao H."/>
            <person name="Ye R."/>
            <person name="Li L."/>
            <person name="Wei W."/>
            <person name="Wang X."/>
            <person name="Wang C."/>
            <person name="Yang T."/>
            <person name="Huo Q."/>
            <person name="Li W."/>
            <person name="Guo W."/>
            <person name="Chen H."/>
            <person name="Zhou L."/>
            <person name="Ni X."/>
            <person name="Tian J."/>
            <person name="Zhou Y."/>
            <person name="Sheng Y."/>
            <person name="Liu T."/>
            <person name="Pan Y."/>
            <person name="Xia L."/>
            <person name="Li J."/>
            <person name="Zhao F."/>
            <person name="Cao W."/>
        </authorList>
    </citation>
    <scope>NUCLEOTIDE SEQUENCE</scope>
    <source>
        <strain evidence="1">Dsil-2018</strain>
    </source>
</reference>
<protein>
    <submittedName>
        <fullName evidence="1">Uncharacterized protein</fullName>
    </submittedName>
</protein>
<dbReference type="Proteomes" id="UP000821865">
    <property type="component" value="Chromosome 6"/>
</dbReference>
<comment type="caution">
    <text evidence="1">The sequence shown here is derived from an EMBL/GenBank/DDBJ whole genome shotgun (WGS) entry which is preliminary data.</text>
</comment>
<evidence type="ECO:0000313" key="2">
    <source>
        <dbReference type="Proteomes" id="UP000821865"/>
    </source>
</evidence>
<dbReference type="EMBL" id="CM023475">
    <property type="protein sequence ID" value="KAH7946093.1"/>
    <property type="molecule type" value="Genomic_DNA"/>
</dbReference>